<dbReference type="EMBL" id="CM007648">
    <property type="protein sequence ID" value="ONM16666.1"/>
    <property type="molecule type" value="Genomic_DNA"/>
</dbReference>
<name>A0A1D6E8B7_MAIZE</name>
<accession>A0A1D6E8B7</accession>
<accession>A0A3L6FY07</accession>
<gene>
    <name evidence="1" type="ORF">ZEAMMB73_Zm00001d003277</name>
</gene>
<sequence>MALMRLLMIASLPLPLPSLSYKTSRCCCHRSRRLVRSAMPGACQDLSTITPTPRRQSMAQLQRGSVLVGGRELLVRAPPNVNLRPAGAGVADGGAASGAAFLGARAPAASSRHVFSVGNLASGWRWLSLFRFKIWWMIPATGVGAAAVPAETQMLLLEYRSEAGPAAATERGSLYALVLPVLDGGFRASLQGSPEDELQFCFESGDPDVQTMEAVDAVFVNSGDNPFKLLKESIKMLSKIKGTFSHIEDKELIFVFLVKSKHESAEFHGAARALSGGGVYVSDKPGVHDFSVLKKLVLPDGSILRARYAGRPTRDCLFTDPVMDGKRYEHEYRFTFSFATKLFLIAYSLRFVLVVAG</sequence>
<dbReference type="InterPro" id="IPR008811">
    <property type="entry name" value="Glycosyl_hydrolases_36"/>
</dbReference>
<dbReference type="PANTHER" id="PTHR31268">
    <property type="match status" value="1"/>
</dbReference>
<reference evidence="1" key="1">
    <citation type="submission" date="2015-12" db="EMBL/GenBank/DDBJ databases">
        <title>Update maize B73 reference genome by single molecule sequencing technologies.</title>
        <authorList>
            <consortium name="Maize Genome Sequencing Project"/>
            <person name="Ware D."/>
        </authorList>
    </citation>
    <scope>NUCLEOTIDE SEQUENCE [LARGE SCALE GENOMIC DNA]</scope>
    <source>
        <tissue evidence="1">Seedling</tissue>
    </source>
</reference>
<dbReference type="Pfam" id="PF05691">
    <property type="entry name" value="Raffinose_syn"/>
    <property type="match status" value="2"/>
</dbReference>
<dbReference type="PANTHER" id="PTHR31268:SF10">
    <property type="entry name" value="GALACTINOL--SUCROSE GALACTOSYLTRANSFERASE"/>
    <property type="match status" value="1"/>
</dbReference>
<proteinExistence type="predicted"/>
<dbReference type="AlphaFoldDB" id="A0A1D6E8B7"/>
<organism evidence="1">
    <name type="scientific">Zea mays</name>
    <name type="common">Maize</name>
    <dbReference type="NCBI Taxonomy" id="4577"/>
    <lineage>
        <taxon>Eukaryota</taxon>
        <taxon>Viridiplantae</taxon>
        <taxon>Streptophyta</taxon>
        <taxon>Embryophyta</taxon>
        <taxon>Tracheophyta</taxon>
        <taxon>Spermatophyta</taxon>
        <taxon>Magnoliopsida</taxon>
        <taxon>Liliopsida</taxon>
        <taxon>Poales</taxon>
        <taxon>Poaceae</taxon>
        <taxon>PACMAD clade</taxon>
        <taxon>Panicoideae</taxon>
        <taxon>Andropogonodae</taxon>
        <taxon>Andropogoneae</taxon>
        <taxon>Tripsacinae</taxon>
        <taxon>Zea</taxon>
    </lineage>
</organism>
<evidence type="ECO:0000313" key="1">
    <source>
        <dbReference type="EMBL" id="ONM16666.1"/>
    </source>
</evidence>
<dbReference type="ExpressionAtlas" id="A0A1D6E8B7">
    <property type="expression patterns" value="baseline and differential"/>
</dbReference>
<protein>
    <submittedName>
        <fullName evidence="1">Stachyose synthase</fullName>
    </submittedName>
</protein>